<dbReference type="InterPro" id="IPR036188">
    <property type="entry name" value="FAD/NAD-bd_sf"/>
</dbReference>
<dbReference type="PANTHER" id="PTHR13847">
    <property type="entry name" value="SARCOSINE DEHYDROGENASE-RELATED"/>
    <property type="match status" value="1"/>
</dbReference>
<dbReference type="OrthoDB" id="9806452at2"/>
<organism evidence="3 4">
    <name type="scientific">Reyranella soli</name>
    <dbReference type="NCBI Taxonomy" id="1230389"/>
    <lineage>
        <taxon>Bacteria</taxon>
        <taxon>Pseudomonadati</taxon>
        <taxon>Pseudomonadota</taxon>
        <taxon>Alphaproteobacteria</taxon>
        <taxon>Hyphomicrobiales</taxon>
        <taxon>Reyranellaceae</taxon>
        <taxon>Reyranella</taxon>
    </lineage>
</organism>
<keyword evidence="4" id="KW-1185">Reference proteome</keyword>
<dbReference type="AlphaFoldDB" id="A0A512NDB1"/>
<dbReference type="Pfam" id="PF01266">
    <property type="entry name" value="DAO"/>
    <property type="match status" value="1"/>
</dbReference>
<dbReference type="GO" id="GO:0016491">
    <property type="term" value="F:oxidoreductase activity"/>
    <property type="evidence" value="ECO:0007669"/>
    <property type="project" value="UniProtKB-KW"/>
</dbReference>
<reference evidence="3 4" key="1">
    <citation type="submission" date="2019-07" db="EMBL/GenBank/DDBJ databases">
        <title>Whole genome shotgun sequence of Reyranella soli NBRC 108950.</title>
        <authorList>
            <person name="Hosoyama A."/>
            <person name="Uohara A."/>
            <person name="Ohji S."/>
            <person name="Ichikawa N."/>
        </authorList>
    </citation>
    <scope>NUCLEOTIDE SEQUENCE [LARGE SCALE GENOMIC DNA]</scope>
    <source>
        <strain evidence="3 4">NBRC 108950</strain>
    </source>
</reference>
<keyword evidence="1" id="KW-0560">Oxidoreductase</keyword>
<gene>
    <name evidence="3" type="ORF">RSO01_41040</name>
</gene>
<dbReference type="PANTHER" id="PTHR13847:SF287">
    <property type="entry name" value="FAD-DEPENDENT OXIDOREDUCTASE DOMAIN-CONTAINING PROTEIN 1"/>
    <property type="match status" value="1"/>
</dbReference>
<comment type="caution">
    <text evidence="3">The sequence shown here is derived from an EMBL/GenBank/DDBJ whole genome shotgun (WGS) entry which is preliminary data.</text>
</comment>
<evidence type="ECO:0000313" key="4">
    <source>
        <dbReference type="Proteomes" id="UP000321058"/>
    </source>
</evidence>
<dbReference type="Proteomes" id="UP000321058">
    <property type="component" value="Unassembled WGS sequence"/>
</dbReference>
<accession>A0A512NDB1</accession>
<dbReference type="GO" id="GO:0005737">
    <property type="term" value="C:cytoplasm"/>
    <property type="evidence" value="ECO:0007669"/>
    <property type="project" value="TreeGrafter"/>
</dbReference>
<evidence type="ECO:0000259" key="2">
    <source>
        <dbReference type="Pfam" id="PF01266"/>
    </source>
</evidence>
<feature type="domain" description="FAD dependent oxidoreductase" evidence="2">
    <location>
        <begin position="3"/>
        <end position="352"/>
    </location>
</feature>
<dbReference type="Gene3D" id="3.50.50.60">
    <property type="entry name" value="FAD/NAD(P)-binding domain"/>
    <property type="match status" value="1"/>
</dbReference>
<sequence length="385" mass="42063">MERIVIAGGGIMGSCIAYHLALAGAASAVTVLEPDPTYEFAATPRAVGGIRLQHAVRENVEMSLYGDQVYSAFAEHVRGGKVEFDPQFRRRGYLYQVRGAAGIAALEANVRMQRELGVEVHILDAAELRRRYPSFRFTDVDCAALSPADGQVDPYAALMGFRKAAEGLGITYLKDRLVGLELSGGLVRQARLASGSSLPVDTLVNVANCWAPEICAMVGMSVPIEPVRRQQFYFLAQQEIEPIPAMRHMDGLAVRIHQDGYIVGATNPQGGFNWELEHEVFESTLWPQLAEQSAAFEAIKLKSGWGGHYDMNRLDGNPIIDRFDKVPNFILAAGFSGHGLMHGPAVGRAVKEMILDGGFRTIDLSRLGWRRVVENQPLADDGPTA</sequence>
<evidence type="ECO:0000256" key="1">
    <source>
        <dbReference type="ARBA" id="ARBA00023002"/>
    </source>
</evidence>
<dbReference type="Gene3D" id="3.30.9.10">
    <property type="entry name" value="D-Amino Acid Oxidase, subunit A, domain 2"/>
    <property type="match status" value="1"/>
</dbReference>
<protein>
    <submittedName>
        <fullName evidence="3">FAD-dependent oxidoreductase</fullName>
    </submittedName>
</protein>
<dbReference type="GO" id="GO:0032981">
    <property type="term" value="P:mitochondrial respiratory chain complex I assembly"/>
    <property type="evidence" value="ECO:0007669"/>
    <property type="project" value="TreeGrafter"/>
</dbReference>
<dbReference type="EMBL" id="BKAJ01000072">
    <property type="protein sequence ID" value="GEP56938.1"/>
    <property type="molecule type" value="Genomic_DNA"/>
</dbReference>
<dbReference type="InterPro" id="IPR006076">
    <property type="entry name" value="FAD-dep_OxRdtase"/>
</dbReference>
<dbReference type="PROSITE" id="PS51257">
    <property type="entry name" value="PROKAR_LIPOPROTEIN"/>
    <property type="match status" value="1"/>
</dbReference>
<proteinExistence type="predicted"/>
<dbReference type="SUPFAM" id="SSF51905">
    <property type="entry name" value="FAD/NAD(P)-binding domain"/>
    <property type="match status" value="1"/>
</dbReference>
<dbReference type="RefSeq" id="WP_147151312.1">
    <property type="nucleotide sequence ID" value="NZ_BKAJ01000072.1"/>
</dbReference>
<evidence type="ECO:0000313" key="3">
    <source>
        <dbReference type="EMBL" id="GEP56938.1"/>
    </source>
</evidence>
<name>A0A512NDB1_9HYPH</name>